<evidence type="ECO:0000256" key="8">
    <source>
        <dbReference type="PROSITE-ProRule" id="PRU10052"/>
    </source>
</evidence>
<sequence>MGGILQGVTFHQIENLELSGLTHLDSPRVHIRLENCTGAKLTSLLIQAPEDSPNTDGIAIGSSSHIQIHDSTIRTGDDCIAIKGGTSFLDVNRVKCGPGHGISVGSLGYEGEYETVEEVNVRNCEFKSSDNGARIKTWQGGSGYVRGIHFENIVISDARNPIIIDQNYCDDQKTKCKMSSSSVVEVSNVTFRNVRGTSGNQPSIKLQCAGGVGCTNIVLDHVKLNPQEPGERSYADCENVVDGNFDDVDPQVSCQTSKG</sequence>
<dbReference type="AlphaFoldDB" id="A0ABD3LB14"/>
<dbReference type="InterPro" id="IPR011050">
    <property type="entry name" value="Pectin_lyase_fold/virulence"/>
</dbReference>
<dbReference type="EMBL" id="JBJKBG010000003">
    <property type="protein sequence ID" value="KAL3745425.1"/>
    <property type="molecule type" value="Genomic_DNA"/>
</dbReference>
<evidence type="ECO:0000256" key="3">
    <source>
        <dbReference type="ARBA" id="ARBA00022512"/>
    </source>
</evidence>
<dbReference type="SMART" id="SM00710">
    <property type="entry name" value="PbH1"/>
    <property type="match status" value="5"/>
</dbReference>
<evidence type="ECO:0000256" key="6">
    <source>
        <dbReference type="ARBA" id="ARBA00023295"/>
    </source>
</evidence>
<name>A0ABD3LB14_EUCGL</name>
<keyword evidence="5 9" id="KW-0378">Hydrolase</keyword>
<dbReference type="PROSITE" id="PS00502">
    <property type="entry name" value="POLYGALACTURONASE"/>
    <property type="match status" value="1"/>
</dbReference>
<comment type="caution">
    <text evidence="10">The sequence shown here is derived from an EMBL/GenBank/DDBJ whole genome shotgun (WGS) entry which is preliminary data.</text>
</comment>
<dbReference type="InterPro" id="IPR000743">
    <property type="entry name" value="Glyco_hydro_28"/>
</dbReference>
<comment type="subcellular location">
    <subcellularLocation>
        <location evidence="1">Secreted</location>
        <location evidence="1">Cell wall</location>
    </subcellularLocation>
</comment>
<evidence type="ECO:0000256" key="1">
    <source>
        <dbReference type="ARBA" id="ARBA00004191"/>
    </source>
</evidence>
<evidence type="ECO:0000313" key="11">
    <source>
        <dbReference type="Proteomes" id="UP001634007"/>
    </source>
</evidence>
<evidence type="ECO:0000256" key="2">
    <source>
        <dbReference type="ARBA" id="ARBA00008834"/>
    </source>
</evidence>
<evidence type="ECO:0000256" key="7">
    <source>
        <dbReference type="ARBA" id="ARBA00023316"/>
    </source>
</evidence>
<reference evidence="10 11" key="1">
    <citation type="submission" date="2024-11" db="EMBL/GenBank/DDBJ databases">
        <title>Chromosome-level genome assembly of Eucalyptus globulus Labill. provides insights into its genome evolution.</title>
        <authorList>
            <person name="Li X."/>
        </authorList>
    </citation>
    <scope>NUCLEOTIDE SEQUENCE [LARGE SCALE GENOMIC DNA]</scope>
    <source>
        <strain evidence="10">CL2024</strain>
        <tissue evidence="10">Fresh tender leaves</tissue>
    </source>
</reference>
<evidence type="ECO:0008006" key="12">
    <source>
        <dbReference type="Google" id="ProtNLM"/>
    </source>
</evidence>
<keyword evidence="6 9" id="KW-0326">Glycosidase</keyword>
<dbReference type="Pfam" id="PF00295">
    <property type="entry name" value="Glyco_hydro_28"/>
    <property type="match status" value="1"/>
</dbReference>
<accession>A0ABD3LB14</accession>
<protein>
    <recommendedName>
        <fullName evidence="12">Polygalacturonase</fullName>
    </recommendedName>
</protein>
<dbReference type="InterPro" id="IPR012334">
    <property type="entry name" value="Pectin_lyas_fold"/>
</dbReference>
<evidence type="ECO:0000256" key="9">
    <source>
        <dbReference type="RuleBase" id="RU361169"/>
    </source>
</evidence>
<dbReference type="GO" id="GO:0071555">
    <property type="term" value="P:cell wall organization"/>
    <property type="evidence" value="ECO:0007669"/>
    <property type="project" value="UniProtKB-KW"/>
</dbReference>
<evidence type="ECO:0000256" key="5">
    <source>
        <dbReference type="ARBA" id="ARBA00022801"/>
    </source>
</evidence>
<keyword evidence="4" id="KW-0964">Secreted</keyword>
<evidence type="ECO:0000256" key="4">
    <source>
        <dbReference type="ARBA" id="ARBA00022525"/>
    </source>
</evidence>
<proteinExistence type="inferred from homology"/>
<comment type="similarity">
    <text evidence="2 9">Belongs to the glycosyl hydrolase 28 family.</text>
</comment>
<dbReference type="InterPro" id="IPR006626">
    <property type="entry name" value="PbH1"/>
</dbReference>
<evidence type="ECO:0000313" key="10">
    <source>
        <dbReference type="EMBL" id="KAL3745425.1"/>
    </source>
</evidence>
<dbReference type="SUPFAM" id="SSF51126">
    <property type="entry name" value="Pectin lyase-like"/>
    <property type="match status" value="1"/>
</dbReference>
<dbReference type="Proteomes" id="UP001634007">
    <property type="component" value="Unassembled WGS sequence"/>
</dbReference>
<keyword evidence="11" id="KW-1185">Reference proteome</keyword>
<dbReference type="GO" id="GO:0004553">
    <property type="term" value="F:hydrolase activity, hydrolyzing O-glycosyl compounds"/>
    <property type="evidence" value="ECO:0007669"/>
    <property type="project" value="UniProtKB-ARBA"/>
</dbReference>
<keyword evidence="3" id="KW-0134">Cell wall</keyword>
<keyword evidence="7" id="KW-0961">Cell wall biogenesis/degradation</keyword>
<dbReference type="PANTHER" id="PTHR31375">
    <property type="match status" value="1"/>
</dbReference>
<dbReference type="Gene3D" id="2.160.20.10">
    <property type="entry name" value="Single-stranded right-handed beta-helix, Pectin lyase-like"/>
    <property type="match status" value="1"/>
</dbReference>
<organism evidence="10 11">
    <name type="scientific">Eucalyptus globulus</name>
    <name type="common">Tasmanian blue gum</name>
    <dbReference type="NCBI Taxonomy" id="34317"/>
    <lineage>
        <taxon>Eukaryota</taxon>
        <taxon>Viridiplantae</taxon>
        <taxon>Streptophyta</taxon>
        <taxon>Embryophyta</taxon>
        <taxon>Tracheophyta</taxon>
        <taxon>Spermatophyta</taxon>
        <taxon>Magnoliopsida</taxon>
        <taxon>eudicotyledons</taxon>
        <taxon>Gunneridae</taxon>
        <taxon>Pentapetalae</taxon>
        <taxon>rosids</taxon>
        <taxon>malvids</taxon>
        <taxon>Myrtales</taxon>
        <taxon>Myrtaceae</taxon>
        <taxon>Myrtoideae</taxon>
        <taxon>Eucalypteae</taxon>
        <taxon>Eucalyptus</taxon>
    </lineage>
</organism>
<gene>
    <name evidence="10" type="ORF">ACJRO7_014517</name>
</gene>
<feature type="active site" evidence="8">
    <location>
        <position position="100"/>
    </location>
</feature>